<keyword evidence="1" id="KW-1185">Reference proteome</keyword>
<protein>
    <submittedName>
        <fullName evidence="2 3">DUF1365 domain-containing protein</fullName>
    </submittedName>
</protein>
<dbReference type="AlphaFoldDB" id="A0A1I8J4Y4"/>
<evidence type="ECO:0000313" key="3">
    <source>
        <dbReference type="WBParaSite" id="maker-uti_cns_0045856-snap-gene-1.8-mRNA-1"/>
    </source>
</evidence>
<accession>A0A1I8J4Y4</accession>
<evidence type="ECO:0000313" key="1">
    <source>
        <dbReference type="Proteomes" id="UP000095280"/>
    </source>
</evidence>
<sequence length="138" mass="15928">LNNFTVKVSRDWNSSLGELAFEAWPLCYIYNLPEQASSPLKFWCERPIAGRYVAFLQGLAIGKLSITTLQLHAEEENFEETGTYPYLIRRVPAKIMSSDSIQRNNTLKMFARLRNSGLKLWLTNRYEHADVLNSVSPW</sequence>
<evidence type="ECO:0000313" key="4">
    <source>
        <dbReference type="WBParaSite" id="maker-uti_cns_0045857-snap-gene-0.2-mRNA-1"/>
    </source>
</evidence>
<name>A0A1I8J4Y4_9PLAT</name>
<proteinExistence type="predicted"/>
<evidence type="ECO:0000313" key="2">
    <source>
        <dbReference type="WBParaSite" id="maker-uti_cns_0001128-snap-gene-0.7-mRNA-1"/>
    </source>
</evidence>
<organism evidence="1 4">
    <name type="scientific">Macrostomum lignano</name>
    <dbReference type="NCBI Taxonomy" id="282301"/>
    <lineage>
        <taxon>Eukaryota</taxon>
        <taxon>Metazoa</taxon>
        <taxon>Spiralia</taxon>
        <taxon>Lophotrochozoa</taxon>
        <taxon>Platyhelminthes</taxon>
        <taxon>Rhabditophora</taxon>
        <taxon>Macrostomorpha</taxon>
        <taxon>Macrostomida</taxon>
        <taxon>Macrostomidae</taxon>
        <taxon>Macrostomum</taxon>
    </lineage>
</organism>
<dbReference type="Proteomes" id="UP000095280">
    <property type="component" value="Unplaced"/>
</dbReference>
<dbReference type="WBParaSite" id="maker-uti_cns_0045856-snap-gene-1.8-mRNA-1">
    <property type="protein sequence ID" value="maker-uti_cns_0045856-snap-gene-1.8-mRNA-1"/>
    <property type="gene ID" value="maker-uti_cns_0045856-snap-gene-1.8"/>
</dbReference>
<dbReference type="WBParaSite" id="maker-uti_cns_0001128-snap-gene-0.7-mRNA-1">
    <property type="protein sequence ID" value="maker-uti_cns_0001128-snap-gene-0.7-mRNA-1"/>
    <property type="gene ID" value="maker-uti_cns_0001128-snap-gene-0.7"/>
</dbReference>
<reference evidence="2 3" key="1">
    <citation type="submission" date="2016-11" db="UniProtKB">
        <authorList>
            <consortium name="WormBaseParasite"/>
        </authorList>
    </citation>
    <scope>IDENTIFICATION</scope>
</reference>
<dbReference type="WBParaSite" id="maker-uti_cns_0045857-snap-gene-0.2-mRNA-1">
    <property type="protein sequence ID" value="maker-uti_cns_0045857-snap-gene-0.2-mRNA-1"/>
    <property type="gene ID" value="maker-uti_cns_0045857-snap-gene-0.2"/>
</dbReference>